<evidence type="ECO:0000256" key="4">
    <source>
        <dbReference type="ARBA" id="ARBA00023054"/>
    </source>
</evidence>
<dbReference type="CDD" id="cd11803">
    <property type="entry name" value="SH3_Endophilin_A"/>
    <property type="match status" value="1"/>
</dbReference>
<evidence type="ECO:0000256" key="7">
    <source>
        <dbReference type="SAM" id="Coils"/>
    </source>
</evidence>
<dbReference type="Pfam" id="PF03114">
    <property type="entry name" value="BAR"/>
    <property type="match status" value="1"/>
</dbReference>
<dbReference type="eggNOG" id="KOG1118">
    <property type="taxonomic scope" value="Eukaryota"/>
</dbReference>
<dbReference type="STRING" id="946362.F2TW40"/>
<protein>
    <submittedName>
        <fullName evidence="10">Endophilin</fullName>
    </submittedName>
</protein>
<feature type="domain" description="SH3" evidence="8">
    <location>
        <begin position="280"/>
        <end position="339"/>
    </location>
</feature>
<dbReference type="InterPro" id="IPR050384">
    <property type="entry name" value="Endophilin_SH3RF"/>
</dbReference>
<gene>
    <name evidence="10" type="ORF">PTSG_00307</name>
</gene>
<dbReference type="SUPFAM" id="SSF103657">
    <property type="entry name" value="BAR/IMD domain-like"/>
    <property type="match status" value="1"/>
</dbReference>
<sequence>MSKWLNKRTQAVTESLNKSAKRTQYDADFEELQQQCETTKQVVHKMLKETPNFLHPNPAARARTSMGSTYAKLRKTAAEKRYPHAIGVMAELLTKGAADMPPGSSLGSALREVGESFQTMTEAQHNFDAEVVQNFMEPLKDLVENDFKELGKQKRKLEDRRLAYDFKLRKRESGKSSITDADIKLAEEKFEDSKNNAENAMMKIVNNDVEQVGQLMSLVQAMITLARNQLETLEATQAGLEEILEQASTKPKRTQRPVSMMQYEDDEDDEAALAARGISADEPSAVALFDFEAENEGELTFKEGDTIRLLSRLDENWLEGEVDGQQGMFPVNYVEIIRDV</sequence>
<dbReference type="Pfam" id="PF00018">
    <property type="entry name" value="SH3_1"/>
    <property type="match status" value="1"/>
</dbReference>
<evidence type="ECO:0000313" key="11">
    <source>
        <dbReference type="Proteomes" id="UP000007799"/>
    </source>
</evidence>
<dbReference type="PROSITE" id="PS50002">
    <property type="entry name" value="SH3"/>
    <property type="match status" value="1"/>
</dbReference>
<feature type="coiled-coil region" evidence="7">
    <location>
        <begin position="140"/>
        <end position="250"/>
    </location>
</feature>
<dbReference type="FunCoup" id="F2TW40">
    <property type="interactions" value="1292"/>
</dbReference>
<dbReference type="PANTHER" id="PTHR14167">
    <property type="entry name" value="SH3 DOMAIN-CONTAINING"/>
    <property type="match status" value="1"/>
</dbReference>
<feature type="domain" description="BAR" evidence="9">
    <location>
        <begin position="14"/>
        <end position="249"/>
    </location>
</feature>
<evidence type="ECO:0000256" key="3">
    <source>
        <dbReference type="ARBA" id="ARBA00022583"/>
    </source>
</evidence>
<dbReference type="InterPro" id="IPR027267">
    <property type="entry name" value="AH/BAR_dom_sf"/>
</dbReference>
<dbReference type="FunFam" id="2.30.30.40:FF:000072">
    <property type="entry name" value="Unconventional Myosin IB"/>
    <property type="match status" value="1"/>
</dbReference>
<dbReference type="InterPro" id="IPR036028">
    <property type="entry name" value="SH3-like_dom_sf"/>
</dbReference>
<organism evidence="11">
    <name type="scientific">Salpingoeca rosetta (strain ATCC 50818 / BSB-021)</name>
    <dbReference type="NCBI Taxonomy" id="946362"/>
    <lineage>
        <taxon>Eukaryota</taxon>
        <taxon>Choanoflagellata</taxon>
        <taxon>Craspedida</taxon>
        <taxon>Salpingoecidae</taxon>
        <taxon>Salpingoeca</taxon>
    </lineage>
</organism>
<proteinExistence type="predicted"/>
<comment type="subcellular location">
    <subcellularLocation>
        <location evidence="1">Membrane</location>
        <topology evidence="1">Peripheral membrane protein</topology>
    </subcellularLocation>
</comment>
<keyword evidence="4 7" id="KW-0175">Coiled coil</keyword>
<keyword evidence="3" id="KW-0254">Endocytosis</keyword>
<evidence type="ECO:0000256" key="6">
    <source>
        <dbReference type="PROSITE-ProRule" id="PRU00192"/>
    </source>
</evidence>
<dbReference type="PRINTS" id="PR00452">
    <property type="entry name" value="SH3DOMAIN"/>
</dbReference>
<reference evidence="10" key="1">
    <citation type="submission" date="2009-08" db="EMBL/GenBank/DDBJ databases">
        <title>Annotation of Salpingoeca rosetta.</title>
        <authorList>
            <consortium name="The Broad Institute Genome Sequencing Platform"/>
            <person name="Russ C."/>
            <person name="Cuomo C."/>
            <person name="Burger G."/>
            <person name="Gray M.W."/>
            <person name="Holland P.W.H."/>
            <person name="King N."/>
            <person name="Lang F.B.F."/>
            <person name="Roger A.J."/>
            <person name="Ruiz-Trillo I."/>
            <person name="Young S.K."/>
            <person name="Zeng Q."/>
            <person name="Gargeya S."/>
            <person name="Alvarado L."/>
            <person name="Berlin A."/>
            <person name="Chapman S.B."/>
            <person name="Chen Z."/>
            <person name="Freedman E."/>
            <person name="Gellesch M."/>
            <person name="Goldberg J."/>
            <person name="Griggs A."/>
            <person name="Gujja S."/>
            <person name="Heilman E."/>
            <person name="Heiman D."/>
            <person name="Howarth C."/>
            <person name="Mehta T."/>
            <person name="Neiman D."/>
            <person name="Pearson M."/>
            <person name="Roberts A."/>
            <person name="Saif S."/>
            <person name="Shea T."/>
            <person name="Shenoy N."/>
            <person name="Sisk P."/>
            <person name="Stolte C."/>
            <person name="Sykes S."/>
            <person name="White J."/>
            <person name="Yandava C."/>
            <person name="Haas B."/>
            <person name="Nusbaum C."/>
            <person name="Birren B."/>
        </authorList>
    </citation>
    <scope>NUCLEOTIDE SEQUENCE [LARGE SCALE GENOMIC DNA]</scope>
    <source>
        <strain evidence="10">ATCC 50818</strain>
    </source>
</reference>
<dbReference type="Proteomes" id="UP000007799">
    <property type="component" value="Unassembled WGS sequence"/>
</dbReference>
<evidence type="ECO:0000259" key="8">
    <source>
        <dbReference type="PROSITE" id="PS50002"/>
    </source>
</evidence>
<name>F2TW40_SALR5</name>
<dbReference type="RefSeq" id="XP_004998856.1">
    <property type="nucleotide sequence ID" value="XM_004998799.1"/>
</dbReference>
<dbReference type="GO" id="GO:0016020">
    <property type="term" value="C:membrane"/>
    <property type="evidence" value="ECO:0007669"/>
    <property type="project" value="UniProtKB-SubCell"/>
</dbReference>
<dbReference type="SUPFAM" id="SSF50044">
    <property type="entry name" value="SH3-domain"/>
    <property type="match status" value="1"/>
</dbReference>
<dbReference type="Gene3D" id="1.20.1270.60">
    <property type="entry name" value="Arfaptin homology (AH) domain/BAR domain"/>
    <property type="match status" value="1"/>
</dbReference>
<dbReference type="GeneID" id="16067902"/>
<keyword evidence="11" id="KW-1185">Reference proteome</keyword>
<dbReference type="Gene3D" id="2.30.30.40">
    <property type="entry name" value="SH3 Domains"/>
    <property type="match status" value="1"/>
</dbReference>
<dbReference type="SMART" id="SM00721">
    <property type="entry name" value="BAR"/>
    <property type="match status" value="1"/>
</dbReference>
<dbReference type="OrthoDB" id="443981at2759"/>
<evidence type="ECO:0000313" key="10">
    <source>
        <dbReference type="EMBL" id="EGD72286.1"/>
    </source>
</evidence>
<evidence type="ECO:0000256" key="5">
    <source>
        <dbReference type="ARBA" id="ARBA00023136"/>
    </source>
</evidence>
<dbReference type="InterPro" id="IPR001452">
    <property type="entry name" value="SH3_domain"/>
</dbReference>
<keyword evidence="5" id="KW-0472">Membrane</keyword>
<dbReference type="InterPro" id="IPR004148">
    <property type="entry name" value="BAR_dom"/>
</dbReference>
<dbReference type="AlphaFoldDB" id="F2TW40"/>
<keyword evidence="2 6" id="KW-0728">SH3 domain</keyword>
<evidence type="ECO:0000259" key="9">
    <source>
        <dbReference type="PROSITE" id="PS51021"/>
    </source>
</evidence>
<dbReference type="InterPro" id="IPR035824">
    <property type="entry name" value="Endophilin_A_SH3"/>
</dbReference>
<dbReference type="GO" id="GO:0005737">
    <property type="term" value="C:cytoplasm"/>
    <property type="evidence" value="ECO:0007669"/>
    <property type="project" value="InterPro"/>
</dbReference>
<evidence type="ECO:0000256" key="2">
    <source>
        <dbReference type="ARBA" id="ARBA00022443"/>
    </source>
</evidence>
<evidence type="ECO:0000256" key="1">
    <source>
        <dbReference type="ARBA" id="ARBA00004170"/>
    </source>
</evidence>
<dbReference type="PROSITE" id="PS51021">
    <property type="entry name" value="BAR"/>
    <property type="match status" value="1"/>
</dbReference>
<dbReference type="KEGG" id="sre:PTSG_00307"/>
<dbReference type="GO" id="GO:0006897">
    <property type="term" value="P:endocytosis"/>
    <property type="evidence" value="ECO:0007669"/>
    <property type="project" value="UniProtKB-KW"/>
</dbReference>
<dbReference type="InParanoid" id="F2TW40"/>
<dbReference type="EMBL" id="GL832955">
    <property type="protein sequence ID" value="EGD72286.1"/>
    <property type="molecule type" value="Genomic_DNA"/>
</dbReference>
<dbReference type="OMA" id="NFLENDX"/>
<dbReference type="SMART" id="SM00326">
    <property type="entry name" value="SH3"/>
    <property type="match status" value="1"/>
</dbReference>
<dbReference type="PANTHER" id="PTHR14167:SF81">
    <property type="entry name" value="ENDOPHILIN-A"/>
    <property type="match status" value="1"/>
</dbReference>
<accession>F2TW40</accession>